<proteinExistence type="inferred from homology"/>
<evidence type="ECO:0000313" key="6">
    <source>
        <dbReference type="EMBL" id="CAJ37832.1"/>
    </source>
</evidence>
<evidence type="ECO:0000259" key="4">
    <source>
        <dbReference type="Pfam" id="PF00465"/>
    </source>
</evidence>
<feature type="domain" description="Fe-containing alcohol dehydrogenase-like C-terminal" evidence="5">
    <location>
        <begin position="193"/>
        <end position="387"/>
    </location>
</feature>
<dbReference type="GeneID" id="5145630"/>
<dbReference type="KEGG" id="rci:RRC49"/>
<name>Q0W1B1_METAR</name>
<dbReference type="eggNOG" id="arCOG00984">
    <property type="taxonomic scope" value="Archaea"/>
</dbReference>
<dbReference type="CDD" id="cd17814">
    <property type="entry name" value="Fe-ADH-like"/>
    <property type="match status" value="1"/>
</dbReference>
<dbReference type="Pfam" id="PF00465">
    <property type="entry name" value="Fe-ADH"/>
    <property type="match status" value="1"/>
</dbReference>
<dbReference type="EMBL" id="AM114193">
    <property type="protein sequence ID" value="CAJ37832.1"/>
    <property type="molecule type" value="Genomic_DNA"/>
</dbReference>
<dbReference type="OrthoDB" id="57329at2157"/>
<comment type="similarity">
    <text evidence="1">Belongs to the iron-containing alcohol dehydrogenase family.</text>
</comment>
<dbReference type="GO" id="GO:0004022">
    <property type="term" value="F:alcohol dehydrogenase (NAD+) activity"/>
    <property type="evidence" value="ECO:0007669"/>
    <property type="project" value="TreeGrafter"/>
</dbReference>
<keyword evidence="3" id="KW-0520">NAD</keyword>
<feature type="domain" description="Alcohol dehydrogenase iron-type/glycerol dehydrogenase GldA" evidence="4">
    <location>
        <begin position="16"/>
        <end position="182"/>
    </location>
</feature>
<evidence type="ECO:0000256" key="3">
    <source>
        <dbReference type="ARBA" id="ARBA00023027"/>
    </source>
</evidence>
<dbReference type="PROSITE" id="PS00913">
    <property type="entry name" value="ADH_IRON_1"/>
    <property type="match status" value="1"/>
</dbReference>
<dbReference type="PATRIC" id="fig|351160.9.peg.450"/>
<dbReference type="InterPro" id="IPR039697">
    <property type="entry name" value="Alcohol_dehydrogenase_Fe"/>
</dbReference>
<dbReference type="GO" id="GO:0046872">
    <property type="term" value="F:metal ion binding"/>
    <property type="evidence" value="ECO:0007669"/>
    <property type="project" value="InterPro"/>
</dbReference>
<dbReference type="Gene3D" id="3.40.50.1970">
    <property type="match status" value="1"/>
</dbReference>
<dbReference type="NCBIfam" id="NF041833">
    <property type="entry name" value="Fe_ADH_ErcA"/>
    <property type="match status" value="1"/>
</dbReference>
<keyword evidence="2" id="KW-0560">Oxidoreductase</keyword>
<accession>Q0W1B1</accession>
<dbReference type="AlphaFoldDB" id="Q0W1B1"/>
<dbReference type="STRING" id="351160.RRC49"/>
<dbReference type="InterPro" id="IPR018211">
    <property type="entry name" value="ADH_Fe_CS"/>
</dbReference>
<gene>
    <name evidence="6" type="ORF">RRC49</name>
</gene>
<dbReference type="RefSeq" id="WP_012034757.1">
    <property type="nucleotide sequence ID" value="NC_009464.1"/>
</dbReference>
<dbReference type="Proteomes" id="UP000000663">
    <property type="component" value="Chromosome"/>
</dbReference>
<protein>
    <submittedName>
        <fullName evidence="6">Iron-containing alcohol dehydrogenase</fullName>
    </submittedName>
</protein>
<dbReference type="Gene3D" id="1.20.1090.10">
    <property type="entry name" value="Dehydroquinate synthase-like - alpha domain"/>
    <property type="match status" value="1"/>
</dbReference>
<sequence>MTPHKSYELRKFVSPEFVFGSGSLRLAGRYATNFGASKVFVVTDKGVIEAGWTRQVTDSLEEEDLPFIVFSNVSPNPRSDEVMQGVKLYREAGCDVIVAVGGGSPIDCAKGIGIVSTNNRDVMEFEGVDQIPIPGPPLICIPTTAGSSADLSQFAIITDLPSHRKAALVSKMLVPDTSLIDPDTTLTMPKELTAITGLDAFTHAVEAYVSNASSPITDLFALNAVRLITSNLLKAIDEPDNMDYRSNMMLASLEAGLAFSNASLGATHAMAHSLGGVEDTPHGESNSLLLKYVMEFNYDAVPQKYEAIGEAMGLDLKKYDYAGGKNAVLEAVAKLIEACGVRGTLAQRGVRREDIPRLSRQAIKDVCMVTNPRPMSLEDVERIYERAL</sequence>
<dbReference type="PANTHER" id="PTHR11496:SF102">
    <property type="entry name" value="ALCOHOL DEHYDROGENASE 4"/>
    <property type="match status" value="1"/>
</dbReference>
<organism evidence="6 7">
    <name type="scientific">Methanocella arvoryzae (strain DSM 22066 / NBRC 105507 / MRE50)</name>
    <dbReference type="NCBI Taxonomy" id="351160"/>
    <lineage>
        <taxon>Archaea</taxon>
        <taxon>Methanobacteriati</taxon>
        <taxon>Methanobacteriota</taxon>
        <taxon>Stenosarchaea group</taxon>
        <taxon>Methanomicrobia</taxon>
        <taxon>Methanocellales</taxon>
        <taxon>Methanocellaceae</taxon>
        <taxon>Methanocella</taxon>
    </lineage>
</organism>
<keyword evidence="7" id="KW-1185">Reference proteome</keyword>
<evidence type="ECO:0000256" key="2">
    <source>
        <dbReference type="ARBA" id="ARBA00023002"/>
    </source>
</evidence>
<dbReference type="FunFam" id="1.20.1090.10:FF:000001">
    <property type="entry name" value="Aldehyde-alcohol dehydrogenase"/>
    <property type="match status" value="1"/>
</dbReference>
<evidence type="ECO:0000256" key="1">
    <source>
        <dbReference type="ARBA" id="ARBA00007358"/>
    </source>
</evidence>
<dbReference type="Pfam" id="PF25137">
    <property type="entry name" value="ADH_Fe_C"/>
    <property type="match status" value="1"/>
</dbReference>
<dbReference type="SUPFAM" id="SSF56796">
    <property type="entry name" value="Dehydroquinate synthase-like"/>
    <property type="match status" value="1"/>
</dbReference>
<evidence type="ECO:0000313" key="7">
    <source>
        <dbReference type="Proteomes" id="UP000000663"/>
    </source>
</evidence>
<dbReference type="InterPro" id="IPR056798">
    <property type="entry name" value="ADH_Fe_C"/>
</dbReference>
<dbReference type="PANTHER" id="PTHR11496">
    <property type="entry name" value="ALCOHOL DEHYDROGENASE"/>
    <property type="match status" value="1"/>
</dbReference>
<reference evidence="6 7" key="1">
    <citation type="journal article" date="2006" name="Science">
        <title>Genome of rice cluster I archaea -- the key methane producers in the rice rhizosphere.</title>
        <authorList>
            <person name="Erkel C."/>
            <person name="Kube M."/>
            <person name="Reinhardt R."/>
            <person name="Liesack W."/>
        </authorList>
    </citation>
    <scope>NUCLEOTIDE SEQUENCE [LARGE SCALE GENOMIC DNA]</scope>
    <source>
        <strain evidence="7">DSM 22066 / NBRC 105507 / MRE50</strain>
    </source>
</reference>
<dbReference type="FunFam" id="3.40.50.1970:FF:000003">
    <property type="entry name" value="Alcohol dehydrogenase, iron-containing"/>
    <property type="match status" value="1"/>
</dbReference>
<dbReference type="InterPro" id="IPR001670">
    <property type="entry name" value="ADH_Fe/GldA"/>
</dbReference>
<evidence type="ECO:0000259" key="5">
    <source>
        <dbReference type="Pfam" id="PF25137"/>
    </source>
</evidence>